<sequence length="53" mass="6280">MFRELRRDVRVFAHEPIQCGTGLHDLQVVNSLNNKLNFFYYSSDYLCEVVIKT</sequence>
<proteinExistence type="predicted"/>
<accession>W1J4P6</accession>
<organism evidence="1 2">
    <name type="scientific">Xenorhabdus szentirmaii DSM 16338</name>
    <dbReference type="NCBI Taxonomy" id="1427518"/>
    <lineage>
        <taxon>Bacteria</taxon>
        <taxon>Pseudomonadati</taxon>
        <taxon>Pseudomonadota</taxon>
        <taxon>Gammaproteobacteria</taxon>
        <taxon>Enterobacterales</taxon>
        <taxon>Morganellaceae</taxon>
        <taxon>Xenorhabdus</taxon>
    </lineage>
</organism>
<evidence type="ECO:0000313" key="1">
    <source>
        <dbReference type="EMBL" id="CDL85709.1"/>
    </source>
</evidence>
<protein>
    <submittedName>
        <fullName evidence="1">Uncharacterized protein</fullName>
    </submittedName>
</protein>
<keyword evidence="2" id="KW-1185">Reference proteome</keyword>
<dbReference type="Proteomes" id="UP000019202">
    <property type="component" value="Unassembled WGS sequence"/>
</dbReference>
<reference evidence="1" key="1">
    <citation type="submission" date="2013-11" db="EMBL/GenBank/DDBJ databases">
        <title>Draft genome sequence and annotation of the entomopathogenic bacteria, Xenorhabdus cabanillasi strain JM26 and Xenorhabdus szentirmai strain DSM 16338.</title>
        <authorList>
            <person name="Gualtieri M."/>
            <person name="Ogier J.C."/>
            <person name="Pages S."/>
            <person name="Givaudan A."/>
            <person name="Gaudriault S."/>
        </authorList>
    </citation>
    <scope>NUCLEOTIDE SEQUENCE [LARGE SCALE GENOMIC DNA]</scope>
    <source>
        <strain evidence="1">DSM 16338</strain>
    </source>
</reference>
<dbReference type="EMBL" id="CBXF010000154">
    <property type="protein sequence ID" value="CDL85709.1"/>
    <property type="molecule type" value="Genomic_DNA"/>
</dbReference>
<comment type="caution">
    <text evidence="1">The sequence shown here is derived from an EMBL/GenBank/DDBJ whole genome shotgun (WGS) entry which is preliminary data.</text>
</comment>
<name>W1J4P6_9GAMM</name>
<gene>
    <name evidence="1" type="ORF">XSR1_90052</name>
</gene>
<evidence type="ECO:0000313" key="2">
    <source>
        <dbReference type="Proteomes" id="UP000019202"/>
    </source>
</evidence>
<dbReference type="AlphaFoldDB" id="W1J4P6"/>